<dbReference type="AlphaFoldDB" id="L8WJV4"/>
<dbReference type="EMBL" id="AFRT01002242">
    <property type="protein sequence ID" value="ELU38195.1"/>
    <property type="molecule type" value="Genomic_DNA"/>
</dbReference>
<organism evidence="2 3">
    <name type="scientific">Thanatephorus cucumeris (strain AG1-IA)</name>
    <name type="common">Rice sheath blight fungus</name>
    <name type="synonym">Rhizoctonia solani</name>
    <dbReference type="NCBI Taxonomy" id="983506"/>
    <lineage>
        <taxon>Eukaryota</taxon>
        <taxon>Fungi</taxon>
        <taxon>Dikarya</taxon>
        <taxon>Basidiomycota</taxon>
        <taxon>Agaricomycotina</taxon>
        <taxon>Agaricomycetes</taxon>
        <taxon>Cantharellales</taxon>
        <taxon>Ceratobasidiaceae</taxon>
        <taxon>Rhizoctonia</taxon>
        <taxon>Rhizoctonia solani AG-1</taxon>
    </lineage>
</organism>
<proteinExistence type="predicted"/>
<dbReference type="Proteomes" id="UP000011668">
    <property type="component" value="Unassembled WGS sequence"/>
</dbReference>
<dbReference type="InterPro" id="IPR006683">
    <property type="entry name" value="Thioestr_dom"/>
</dbReference>
<dbReference type="OrthoDB" id="46529at2759"/>
<dbReference type="SUPFAM" id="SSF54637">
    <property type="entry name" value="Thioesterase/thiol ester dehydrase-isomerase"/>
    <property type="match status" value="1"/>
</dbReference>
<evidence type="ECO:0000259" key="1">
    <source>
        <dbReference type="Pfam" id="PF03061"/>
    </source>
</evidence>
<gene>
    <name evidence="2" type="ORF">AG1IA_07785</name>
</gene>
<protein>
    <submittedName>
        <fullName evidence="2">4HBT domain-containing protein</fullName>
    </submittedName>
</protein>
<dbReference type="HOGENOM" id="CLU_1316191_0_0_1"/>
<reference evidence="2 3" key="1">
    <citation type="journal article" date="2013" name="Nat. Commun.">
        <title>The evolution and pathogenic mechanisms of the rice sheath blight pathogen.</title>
        <authorList>
            <person name="Zheng A."/>
            <person name="Lin R."/>
            <person name="Xu L."/>
            <person name="Qin P."/>
            <person name="Tang C."/>
            <person name="Ai P."/>
            <person name="Zhang D."/>
            <person name="Liu Y."/>
            <person name="Sun Z."/>
            <person name="Feng H."/>
            <person name="Wang Y."/>
            <person name="Chen Y."/>
            <person name="Liang X."/>
            <person name="Fu R."/>
            <person name="Li Q."/>
            <person name="Zhang J."/>
            <person name="Yu X."/>
            <person name="Xie Z."/>
            <person name="Ding L."/>
            <person name="Guan P."/>
            <person name="Tang J."/>
            <person name="Liang Y."/>
            <person name="Wang S."/>
            <person name="Deng Q."/>
            <person name="Li S."/>
            <person name="Zhu J."/>
            <person name="Wang L."/>
            <person name="Liu H."/>
            <person name="Li P."/>
        </authorList>
    </citation>
    <scope>NUCLEOTIDE SEQUENCE [LARGE SCALE GENOMIC DNA]</scope>
    <source>
        <strain evidence="3">AG-1 IA</strain>
    </source>
</reference>
<name>L8WJV4_THACA</name>
<comment type="caution">
    <text evidence="2">The sequence shown here is derived from an EMBL/GenBank/DDBJ whole genome shotgun (WGS) entry which is preliminary data.</text>
</comment>
<keyword evidence="3" id="KW-1185">Reference proteome</keyword>
<feature type="domain" description="Thioesterase" evidence="1">
    <location>
        <begin position="107"/>
        <end position="161"/>
    </location>
</feature>
<evidence type="ECO:0000313" key="2">
    <source>
        <dbReference type="EMBL" id="ELU38195.1"/>
    </source>
</evidence>
<sequence>MYGARLPSLRGKASVELELICCQRLVCYSIGQSWMTSGAYSTRDRCSESLDLRLTFLLWFHHVRLSTIHQADSKPNYPDLPGHDPHYQLQIIRAVPGQVEVSVKIATVHGGFISSLTDSVGSLAVGTKGQWMTGVSTDISTSFVKAAGTEGDTLYCKGTVDGMGICGISKINPRLDHTKFIGRTVNHEKNVKFSPDGESVVEGAIPGDH</sequence>
<evidence type="ECO:0000313" key="3">
    <source>
        <dbReference type="Proteomes" id="UP000011668"/>
    </source>
</evidence>
<dbReference type="Gene3D" id="3.10.129.10">
    <property type="entry name" value="Hotdog Thioesterase"/>
    <property type="match status" value="1"/>
</dbReference>
<dbReference type="Pfam" id="PF03061">
    <property type="entry name" value="4HBT"/>
    <property type="match status" value="1"/>
</dbReference>
<accession>L8WJV4</accession>
<dbReference type="CDD" id="cd03443">
    <property type="entry name" value="PaaI_thioesterase"/>
    <property type="match status" value="1"/>
</dbReference>
<dbReference type="STRING" id="983506.L8WJV4"/>
<dbReference type="InterPro" id="IPR029069">
    <property type="entry name" value="HotDog_dom_sf"/>
</dbReference>